<accession>A0A7R9BDT0</accession>
<evidence type="ECO:0000313" key="3">
    <source>
        <dbReference type="Proteomes" id="UP000678499"/>
    </source>
</evidence>
<gene>
    <name evidence="2" type="ORF">NMOB1V02_LOCUS1209</name>
</gene>
<evidence type="ECO:0000313" key="2">
    <source>
        <dbReference type="EMBL" id="CAD7273316.1"/>
    </source>
</evidence>
<sequence>MLRDVIQLVNSSSEFKRFQCSLAVVGNSGEELIRRSEIKLFCKDEPTVFSVRLAEQLDDGQLAAVYFAQVTQNSFASVKKRFQGSMMEFINHVSSLLESCAGESSARILKLTQQSGLLHLEVTDLGTFRPVSLISLPCSRASVAEALEALLHDLDKIHVLSRNSVCLTGDCSVIQWRIRAQCQRDEKLDEDILSKRGRYEEEMKNLRYTEDKLRKTVQEHQAEKNRREMEEKEKSDEKRRREYKKRKHLLRQEESRLEKCKTSEAALNRKAEMVALERAELEDQVRSSLRERTDLAEEGRKRGLEETEVVKEEIKNLQRQIDADKKVLSDLEDQIEDLENKCAQLKQVLSRTASQESAAAELLQKRTTTVKKLGIDLLSLTKDKFTLQGSIGNLLSKIESLERFSSELKANIDANELILKEAHQHTQVMENVRQQSAEAAQTKLREDKVAELEKELKINRDVITLMDRKLEMNAAKKSFELEDFYCAPVKKT</sequence>
<feature type="compositionally biased region" description="Basic and acidic residues" evidence="1">
    <location>
        <begin position="213"/>
        <end position="240"/>
    </location>
</feature>
<evidence type="ECO:0000256" key="1">
    <source>
        <dbReference type="SAM" id="MobiDB-lite"/>
    </source>
</evidence>
<proteinExistence type="predicted"/>
<dbReference type="EMBL" id="OA882155">
    <property type="protein sequence ID" value="CAD7273316.1"/>
    <property type="molecule type" value="Genomic_DNA"/>
</dbReference>
<feature type="region of interest" description="Disordered" evidence="1">
    <location>
        <begin position="213"/>
        <end position="245"/>
    </location>
</feature>
<dbReference type="EMBL" id="CAJPEX010000118">
    <property type="protein sequence ID" value="CAG0913468.1"/>
    <property type="molecule type" value="Genomic_DNA"/>
</dbReference>
<dbReference type="Proteomes" id="UP000678499">
    <property type="component" value="Unassembled WGS sequence"/>
</dbReference>
<name>A0A7R9BDT0_9CRUS</name>
<keyword evidence="3" id="KW-1185">Reference proteome</keyword>
<dbReference type="AlphaFoldDB" id="A0A7R9BDT0"/>
<protein>
    <submittedName>
        <fullName evidence="2">Uncharacterized protein</fullName>
    </submittedName>
</protein>
<reference evidence="2" key="1">
    <citation type="submission" date="2020-11" db="EMBL/GenBank/DDBJ databases">
        <authorList>
            <person name="Tran Van P."/>
        </authorList>
    </citation>
    <scope>NUCLEOTIDE SEQUENCE</scope>
</reference>
<organism evidence="2">
    <name type="scientific">Notodromas monacha</name>
    <dbReference type="NCBI Taxonomy" id="399045"/>
    <lineage>
        <taxon>Eukaryota</taxon>
        <taxon>Metazoa</taxon>
        <taxon>Ecdysozoa</taxon>
        <taxon>Arthropoda</taxon>
        <taxon>Crustacea</taxon>
        <taxon>Oligostraca</taxon>
        <taxon>Ostracoda</taxon>
        <taxon>Podocopa</taxon>
        <taxon>Podocopida</taxon>
        <taxon>Cypridocopina</taxon>
        <taxon>Cypridoidea</taxon>
        <taxon>Cyprididae</taxon>
        <taxon>Notodromas</taxon>
    </lineage>
</organism>